<dbReference type="PROSITE" id="PS00211">
    <property type="entry name" value="ABC_TRANSPORTER_1"/>
    <property type="match status" value="1"/>
</dbReference>
<evidence type="ECO:0000256" key="3">
    <source>
        <dbReference type="ARBA" id="ARBA00022741"/>
    </source>
</evidence>
<dbReference type="InterPro" id="IPR003593">
    <property type="entry name" value="AAA+_ATPase"/>
</dbReference>
<dbReference type="GO" id="GO:0016887">
    <property type="term" value="F:ATP hydrolysis activity"/>
    <property type="evidence" value="ECO:0007669"/>
    <property type="project" value="InterPro"/>
</dbReference>
<dbReference type="InterPro" id="IPR015860">
    <property type="entry name" value="ABC_transpr_TagH-like"/>
</dbReference>
<evidence type="ECO:0000256" key="5">
    <source>
        <dbReference type="ARBA" id="ARBA00022967"/>
    </source>
</evidence>
<evidence type="ECO:0000256" key="1">
    <source>
        <dbReference type="ARBA" id="ARBA00005417"/>
    </source>
</evidence>
<keyword evidence="3" id="KW-0547">Nucleotide-binding</keyword>
<keyword evidence="6" id="KW-1133">Transmembrane helix</keyword>
<keyword evidence="4 8" id="KW-0067">ATP-binding</keyword>
<evidence type="ECO:0000259" key="7">
    <source>
        <dbReference type="PROSITE" id="PS50893"/>
    </source>
</evidence>
<dbReference type="InterPro" id="IPR017871">
    <property type="entry name" value="ABC_transporter-like_CS"/>
</dbReference>
<dbReference type="SMART" id="SM00382">
    <property type="entry name" value="AAA"/>
    <property type="match status" value="1"/>
</dbReference>
<keyword evidence="6" id="KW-0812">Transmembrane</keyword>
<keyword evidence="5" id="KW-1278">Translocase</keyword>
<protein>
    <submittedName>
        <fullName evidence="8">ABC transporter ATP-binding protein</fullName>
    </submittedName>
</protein>
<accession>A0A7X0Z3Z7</accession>
<comment type="caution">
    <text evidence="8">The sequence shown here is derived from an EMBL/GenBank/DDBJ whole genome shotgun (WGS) entry which is preliminary data.</text>
</comment>
<evidence type="ECO:0000256" key="6">
    <source>
        <dbReference type="SAM" id="Phobius"/>
    </source>
</evidence>
<evidence type="ECO:0000313" key="9">
    <source>
        <dbReference type="Proteomes" id="UP000541735"/>
    </source>
</evidence>
<dbReference type="InterPro" id="IPR003439">
    <property type="entry name" value="ABC_transporter-like_ATP-bd"/>
</dbReference>
<comment type="similarity">
    <text evidence="1">Belongs to the ABC transporter superfamily.</text>
</comment>
<dbReference type="Pfam" id="PF00005">
    <property type="entry name" value="ABC_tran"/>
    <property type="match status" value="1"/>
</dbReference>
<dbReference type="Proteomes" id="UP000541735">
    <property type="component" value="Unassembled WGS sequence"/>
</dbReference>
<evidence type="ECO:0000256" key="4">
    <source>
        <dbReference type="ARBA" id="ARBA00022840"/>
    </source>
</evidence>
<dbReference type="GO" id="GO:0016020">
    <property type="term" value="C:membrane"/>
    <property type="evidence" value="ECO:0007669"/>
    <property type="project" value="InterPro"/>
</dbReference>
<keyword evidence="2" id="KW-0813">Transport</keyword>
<keyword evidence="6" id="KW-0472">Membrane</keyword>
<reference evidence="8 9" key="1">
    <citation type="submission" date="2020-03" db="EMBL/GenBank/DDBJ databases">
        <title>Soil Listeria distribution.</title>
        <authorList>
            <person name="Liao J."/>
            <person name="Wiedmann M."/>
        </authorList>
    </citation>
    <scope>NUCLEOTIDE SEQUENCE [LARGE SCALE GENOMIC DNA]</scope>
    <source>
        <strain evidence="8 9">FSL L7-0259</strain>
    </source>
</reference>
<dbReference type="RefSeq" id="WP_185361649.1">
    <property type="nucleotide sequence ID" value="NZ_JAAROO010000002.1"/>
</dbReference>
<dbReference type="PROSITE" id="PS50893">
    <property type="entry name" value="ABC_TRANSPORTER_2"/>
    <property type="match status" value="1"/>
</dbReference>
<dbReference type="CDD" id="cd03220">
    <property type="entry name" value="ABC_KpsT_Wzt"/>
    <property type="match status" value="1"/>
</dbReference>
<dbReference type="GO" id="GO:0140359">
    <property type="term" value="F:ABC-type transporter activity"/>
    <property type="evidence" value="ECO:0007669"/>
    <property type="project" value="InterPro"/>
</dbReference>
<evidence type="ECO:0000313" key="8">
    <source>
        <dbReference type="EMBL" id="MBC2174994.1"/>
    </source>
</evidence>
<dbReference type="PANTHER" id="PTHR46743">
    <property type="entry name" value="TEICHOIC ACIDS EXPORT ATP-BINDING PROTEIN TAGH"/>
    <property type="match status" value="1"/>
</dbReference>
<sequence>MESILKLEEVEKIFQLERKKLNHLWRRPFQKREAKLFQALEDISMTVTKGECIGFVGLNGSGKSTLANIIAGHLSPTTGFIEQKGTISMLAIGSALKPNLTGIENIRLKMLIMDFKPGEIEKRIDQIIQFTELQSFINQPVKHYSSGMRARLGFGIAIQTNPDILIIDEALSVGDSSFYQKCLDEIDRLKKDGTTIFFVSHSLKQIRETCDKAIWLHFGQMRLFGDSDEVCLEYSKFVHHFMKKTPAEKLNYQKEQIAKQKRRSLKKPRLGEQKLPVASFLSLFLIFVASAAKILGLW</sequence>
<dbReference type="InterPro" id="IPR027417">
    <property type="entry name" value="P-loop_NTPase"/>
</dbReference>
<gene>
    <name evidence="8" type="ORF">HCB27_00085</name>
</gene>
<feature type="domain" description="ABC transporter" evidence="7">
    <location>
        <begin position="5"/>
        <end position="243"/>
    </location>
</feature>
<evidence type="ECO:0000256" key="2">
    <source>
        <dbReference type="ARBA" id="ARBA00022448"/>
    </source>
</evidence>
<dbReference type="AlphaFoldDB" id="A0A7X0Z3Z7"/>
<proteinExistence type="inferred from homology"/>
<dbReference type="GO" id="GO:0005524">
    <property type="term" value="F:ATP binding"/>
    <property type="evidence" value="ECO:0007669"/>
    <property type="project" value="UniProtKB-KW"/>
</dbReference>
<dbReference type="Gene3D" id="3.40.50.300">
    <property type="entry name" value="P-loop containing nucleotide triphosphate hydrolases"/>
    <property type="match status" value="1"/>
</dbReference>
<feature type="transmembrane region" description="Helical" evidence="6">
    <location>
        <begin position="275"/>
        <end position="295"/>
    </location>
</feature>
<dbReference type="EMBL" id="JAARYD010000001">
    <property type="protein sequence ID" value="MBC2174994.1"/>
    <property type="molecule type" value="Genomic_DNA"/>
</dbReference>
<name>A0A7X0Z3Z7_9LIST</name>
<dbReference type="PANTHER" id="PTHR46743:SF2">
    <property type="entry name" value="TEICHOIC ACIDS EXPORT ATP-BINDING PROTEIN TAGH"/>
    <property type="match status" value="1"/>
</dbReference>
<dbReference type="SUPFAM" id="SSF52540">
    <property type="entry name" value="P-loop containing nucleoside triphosphate hydrolases"/>
    <property type="match status" value="1"/>
</dbReference>
<dbReference type="InterPro" id="IPR050683">
    <property type="entry name" value="Bact_Polysacc_Export_ATP-bd"/>
</dbReference>
<organism evidence="8 9">
    <name type="scientific">Listeria booriae</name>
    <dbReference type="NCBI Taxonomy" id="1552123"/>
    <lineage>
        <taxon>Bacteria</taxon>
        <taxon>Bacillati</taxon>
        <taxon>Bacillota</taxon>
        <taxon>Bacilli</taxon>
        <taxon>Bacillales</taxon>
        <taxon>Listeriaceae</taxon>
        <taxon>Listeria</taxon>
    </lineage>
</organism>